<keyword evidence="3" id="KW-0808">Transferase</keyword>
<dbReference type="Pfam" id="PF00534">
    <property type="entry name" value="Glycos_transf_1"/>
    <property type="match status" value="1"/>
</dbReference>
<evidence type="ECO:0000259" key="2">
    <source>
        <dbReference type="Pfam" id="PF13439"/>
    </source>
</evidence>
<sequence length="402" mass="45474">MNILYYVNEFPKISESFMLNEIDELNNRGHNIIIFSLREGNKDILHDEYNDLDITEKYMNLSASSIRNMLPEIDFLDEYVNTLSSTISAFPVKITGINIIISNCLINFIQDLECDLDIIHGHFANSVKIAQICVSSCFNIPSVVTAHAYEIFSTQTDEQIRYICNNMDHIFVPSEYNREYLRDKIGVKNSFTKVPATTRVNKFNPTNETISGRILTVGRLSEKKGHVFSIDAVANLIDRGYDLDYHIIGTGDKEKILRERVFERGIQDSVKFLGHVSDDRLNKELSQASVFVLPCVIASNGDRDAMPVVLKEAMACETACVSTTISAIPELISDKQNGLMVPPGESDSLTDAIRYLLDNPKERKRLAKNGLITVKQKFDISASVNLLEKDFENIVCNRRNNR</sequence>
<dbReference type="SUPFAM" id="SSF53756">
    <property type="entry name" value="UDP-Glycosyltransferase/glycogen phosphorylase"/>
    <property type="match status" value="1"/>
</dbReference>
<feature type="domain" description="Glycosyl transferase family 1" evidence="1">
    <location>
        <begin position="213"/>
        <end position="370"/>
    </location>
</feature>
<dbReference type="CDD" id="cd03801">
    <property type="entry name" value="GT4_PimA-like"/>
    <property type="match status" value="1"/>
</dbReference>
<feature type="domain" description="Glycosyltransferase subfamily 4-like N-terminal" evidence="2">
    <location>
        <begin position="17"/>
        <end position="189"/>
    </location>
</feature>
<accession>M0JRG1</accession>
<dbReference type="GO" id="GO:0016757">
    <property type="term" value="F:glycosyltransferase activity"/>
    <property type="evidence" value="ECO:0007669"/>
    <property type="project" value="InterPro"/>
</dbReference>
<dbReference type="RefSeq" id="WP_007190670.1">
    <property type="nucleotide sequence ID" value="NZ_AOLS01000116.1"/>
</dbReference>
<protein>
    <submittedName>
        <fullName evidence="3">Hexosyltransferase</fullName>
    </submittedName>
</protein>
<dbReference type="PANTHER" id="PTHR45947:SF14">
    <property type="entry name" value="SLL1723 PROTEIN"/>
    <property type="match status" value="1"/>
</dbReference>
<dbReference type="InterPro" id="IPR028098">
    <property type="entry name" value="Glyco_trans_4-like_N"/>
</dbReference>
<name>M0JRG1_9EURY</name>
<dbReference type="PANTHER" id="PTHR45947">
    <property type="entry name" value="SULFOQUINOVOSYL TRANSFERASE SQD2"/>
    <property type="match status" value="1"/>
</dbReference>
<dbReference type="InterPro" id="IPR050194">
    <property type="entry name" value="Glycosyltransferase_grp1"/>
</dbReference>
<reference evidence="3 4" key="1">
    <citation type="journal article" date="2014" name="PLoS Genet.">
        <title>Phylogenetically driven sequencing of extremely halophilic archaea reveals strategies for static and dynamic osmo-response.</title>
        <authorList>
            <person name="Becker E.A."/>
            <person name="Seitzer P.M."/>
            <person name="Tritt A."/>
            <person name="Larsen D."/>
            <person name="Krusor M."/>
            <person name="Yao A.I."/>
            <person name="Wu D."/>
            <person name="Madern D."/>
            <person name="Eisen J.A."/>
            <person name="Darling A.E."/>
            <person name="Facciotti M.T."/>
        </authorList>
    </citation>
    <scope>NUCLEOTIDE SEQUENCE [LARGE SCALE GENOMIC DNA]</scope>
    <source>
        <strain evidence="3 4">ATCC 33799</strain>
    </source>
</reference>
<keyword evidence="4" id="KW-1185">Reference proteome</keyword>
<evidence type="ECO:0000259" key="1">
    <source>
        <dbReference type="Pfam" id="PF00534"/>
    </source>
</evidence>
<comment type="caution">
    <text evidence="3">The sequence shown here is derived from an EMBL/GenBank/DDBJ whole genome shotgun (WGS) entry which is preliminary data.</text>
</comment>
<dbReference type="Gene3D" id="3.40.50.2000">
    <property type="entry name" value="Glycogen Phosphorylase B"/>
    <property type="match status" value="2"/>
</dbReference>
<dbReference type="EMBL" id="AOLS01000116">
    <property type="protein sequence ID" value="EMA10260.1"/>
    <property type="molecule type" value="Genomic_DNA"/>
</dbReference>
<dbReference type="Proteomes" id="UP000011687">
    <property type="component" value="Unassembled WGS sequence"/>
</dbReference>
<dbReference type="Pfam" id="PF13439">
    <property type="entry name" value="Glyco_transf_4"/>
    <property type="match status" value="1"/>
</dbReference>
<gene>
    <name evidence="3" type="ORF">C435_20933</name>
</gene>
<evidence type="ECO:0000313" key="4">
    <source>
        <dbReference type="Proteomes" id="UP000011687"/>
    </source>
</evidence>
<evidence type="ECO:0000313" key="3">
    <source>
        <dbReference type="EMBL" id="EMA10260.1"/>
    </source>
</evidence>
<dbReference type="InterPro" id="IPR001296">
    <property type="entry name" value="Glyco_trans_1"/>
</dbReference>
<dbReference type="PATRIC" id="fig|662475.6.peg.4097"/>
<proteinExistence type="predicted"/>
<organism evidence="3 4">
    <name type="scientific">Haloarcula marismortui ATCC 33799</name>
    <dbReference type="NCBI Taxonomy" id="662475"/>
    <lineage>
        <taxon>Archaea</taxon>
        <taxon>Methanobacteriati</taxon>
        <taxon>Methanobacteriota</taxon>
        <taxon>Stenosarchaea group</taxon>
        <taxon>Halobacteria</taxon>
        <taxon>Halobacteriales</taxon>
        <taxon>Haloarculaceae</taxon>
        <taxon>Haloarcula</taxon>
    </lineage>
</organism>
<dbReference type="AlphaFoldDB" id="M0JRG1"/>